<sequence>MCVQNGYHETKLFAFDGSVLIVKEEFSDTKEYTFNPMLFAKHDIEKFENASTRISTASKNSTKESFVSKIPLRIIAELLDVAQGVTSIIVGTIIAIHEEEGWWYTGHKGCKKKVIRSSDMVDLEADAPKKTSSGKSHGGALNAVSFQTSKRYEYNIKKMLPVFTVLRLFDDPEIIEFILPSTTLTKHDTEATSSAILSVTPLDLESQKDENTTPINTVKIIATTSGDNDPKKKRPAEDGIGSESSNGKKLLVEVKIEKDA</sequence>
<dbReference type="Gene3D" id="2.40.50.140">
    <property type="entry name" value="Nucleic acid-binding proteins"/>
    <property type="match status" value="1"/>
</dbReference>
<dbReference type="InterPro" id="IPR012340">
    <property type="entry name" value="NA-bd_OB-fold"/>
</dbReference>
<dbReference type="AlphaFoldDB" id="A0A6L2KQ18"/>
<evidence type="ECO:0000313" key="2">
    <source>
        <dbReference type="EMBL" id="GEU51396.1"/>
    </source>
</evidence>
<proteinExistence type="predicted"/>
<reference evidence="2" key="1">
    <citation type="journal article" date="2019" name="Sci. Rep.">
        <title>Draft genome of Tanacetum cinerariifolium, the natural source of mosquito coil.</title>
        <authorList>
            <person name="Yamashiro T."/>
            <person name="Shiraishi A."/>
            <person name="Satake H."/>
            <person name="Nakayama K."/>
        </authorList>
    </citation>
    <scope>NUCLEOTIDE SEQUENCE</scope>
</reference>
<organism evidence="2">
    <name type="scientific">Tanacetum cinerariifolium</name>
    <name type="common">Dalmatian daisy</name>
    <name type="synonym">Chrysanthemum cinerariifolium</name>
    <dbReference type="NCBI Taxonomy" id="118510"/>
    <lineage>
        <taxon>Eukaryota</taxon>
        <taxon>Viridiplantae</taxon>
        <taxon>Streptophyta</taxon>
        <taxon>Embryophyta</taxon>
        <taxon>Tracheophyta</taxon>
        <taxon>Spermatophyta</taxon>
        <taxon>Magnoliopsida</taxon>
        <taxon>eudicotyledons</taxon>
        <taxon>Gunneridae</taxon>
        <taxon>Pentapetalae</taxon>
        <taxon>asterids</taxon>
        <taxon>campanulids</taxon>
        <taxon>Asterales</taxon>
        <taxon>Asteraceae</taxon>
        <taxon>Asteroideae</taxon>
        <taxon>Anthemideae</taxon>
        <taxon>Anthemidinae</taxon>
        <taxon>Tanacetum</taxon>
    </lineage>
</organism>
<protein>
    <submittedName>
        <fullName evidence="2">Uncharacterized protein</fullName>
    </submittedName>
</protein>
<dbReference type="EMBL" id="BKCJ010002860">
    <property type="protein sequence ID" value="GEU51396.1"/>
    <property type="molecule type" value="Genomic_DNA"/>
</dbReference>
<evidence type="ECO:0000256" key="1">
    <source>
        <dbReference type="SAM" id="MobiDB-lite"/>
    </source>
</evidence>
<name>A0A6L2KQ18_TANCI</name>
<feature type="region of interest" description="Disordered" evidence="1">
    <location>
        <begin position="221"/>
        <end position="245"/>
    </location>
</feature>
<gene>
    <name evidence="2" type="ORF">Tci_023374</name>
</gene>
<comment type="caution">
    <text evidence="2">The sequence shown here is derived from an EMBL/GenBank/DDBJ whole genome shotgun (WGS) entry which is preliminary data.</text>
</comment>
<accession>A0A6L2KQ18</accession>